<protein>
    <recommendedName>
        <fullName evidence="1">diguanylate cyclase</fullName>
        <ecNumber evidence="1">2.7.7.65</ecNumber>
    </recommendedName>
</protein>
<dbReference type="Proteomes" id="UP001269144">
    <property type="component" value="Unassembled WGS sequence"/>
</dbReference>
<dbReference type="PANTHER" id="PTHR45138:SF9">
    <property type="entry name" value="DIGUANYLATE CYCLASE DGCM-RELATED"/>
    <property type="match status" value="1"/>
</dbReference>
<evidence type="ECO:0000256" key="1">
    <source>
        <dbReference type="ARBA" id="ARBA00012528"/>
    </source>
</evidence>
<dbReference type="CDD" id="cd01949">
    <property type="entry name" value="GGDEF"/>
    <property type="match status" value="1"/>
</dbReference>
<dbReference type="InterPro" id="IPR029787">
    <property type="entry name" value="Nucleotide_cyclase"/>
</dbReference>
<evidence type="ECO:0000259" key="3">
    <source>
        <dbReference type="PROSITE" id="PS50887"/>
    </source>
</evidence>
<keyword evidence="5" id="KW-1185">Reference proteome</keyword>
<comment type="catalytic activity">
    <reaction evidence="2">
        <text>2 GTP = 3',3'-c-di-GMP + 2 diphosphate</text>
        <dbReference type="Rhea" id="RHEA:24898"/>
        <dbReference type="ChEBI" id="CHEBI:33019"/>
        <dbReference type="ChEBI" id="CHEBI:37565"/>
        <dbReference type="ChEBI" id="CHEBI:58805"/>
        <dbReference type="EC" id="2.7.7.65"/>
    </reaction>
</comment>
<keyword evidence="4" id="KW-0548">Nucleotidyltransferase</keyword>
<organism evidence="4 5">
    <name type="scientific">Paracoccus aurantius</name>
    <dbReference type="NCBI Taxonomy" id="3073814"/>
    <lineage>
        <taxon>Bacteria</taxon>
        <taxon>Pseudomonadati</taxon>
        <taxon>Pseudomonadota</taxon>
        <taxon>Alphaproteobacteria</taxon>
        <taxon>Rhodobacterales</taxon>
        <taxon>Paracoccaceae</taxon>
        <taxon>Paracoccus</taxon>
    </lineage>
</organism>
<proteinExistence type="predicted"/>
<dbReference type="PANTHER" id="PTHR45138">
    <property type="entry name" value="REGULATORY COMPONENTS OF SENSORY TRANSDUCTION SYSTEM"/>
    <property type="match status" value="1"/>
</dbReference>
<evidence type="ECO:0000313" key="5">
    <source>
        <dbReference type="Proteomes" id="UP001269144"/>
    </source>
</evidence>
<evidence type="ECO:0000313" key="4">
    <source>
        <dbReference type="EMBL" id="MDS9468183.1"/>
    </source>
</evidence>
<comment type="caution">
    <text evidence="4">The sequence shown here is derived from an EMBL/GenBank/DDBJ whole genome shotgun (WGS) entry which is preliminary data.</text>
</comment>
<dbReference type="EMBL" id="JAVQLW010000001">
    <property type="protein sequence ID" value="MDS9468183.1"/>
    <property type="molecule type" value="Genomic_DNA"/>
</dbReference>
<accession>A0ABU2HT14</accession>
<dbReference type="Pfam" id="PF00990">
    <property type="entry name" value="GGDEF"/>
    <property type="match status" value="1"/>
</dbReference>
<evidence type="ECO:0000256" key="2">
    <source>
        <dbReference type="ARBA" id="ARBA00034247"/>
    </source>
</evidence>
<dbReference type="RefSeq" id="WP_311160355.1">
    <property type="nucleotide sequence ID" value="NZ_JAVQLW010000001.1"/>
</dbReference>
<dbReference type="InterPro" id="IPR000160">
    <property type="entry name" value="GGDEF_dom"/>
</dbReference>
<dbReference type="SMART" id="SM00267">
    <property type="entry name" value="GGDEF"/>
    <property type="match status" value="1"/>
</dbReference>
<feature type="domain" description="GGDEF" evidence="3">
    <location>
        <begin position="189"/>
        <end position="323"/>
    </location>
</feature>
<dbReference type="GO" id="GO:0052621">
    <property type="term" value="F:diguanylate cyclase activity"/>
    <property type="evidence" value="ECO:0007669"/>
    <property type="project" value="UniProtKB-EC"/>
</dbReference>
<dbReference type="Gene3D" id="3.30.70.270">
    <property type="match status" value="1"/>
</dbReference>
<sequence>MRLPADLRSLLDRLMPMHLCLAGDGSIVSTGRTLRKLIGPARSMSECLHLDLPAECGMSQHEIGALLGSGRRLVFRTGHAPCITLIGHGASLHGGTLISLGFGASLVPAIESFGLTSLDFSPADLTMEFLFLHEANQAVMRELARLNRGLEEAREAAEVMAHTDPLTGLLNRRGFELALAGIGRKASLRSFALAHLDLDNFKEVNDRHGHAAGDEILIHVSQALRAETRASDRLARVGGDEFLLLLSGPVSREQLDGFGHRLIARIREPLMIDHAICRVSASIGFSLSEEYDTIELSEMLADADAALYEAKETGRNSHRFAALGAFERR</sequence>
<dbReference type="InterPro" id="IPR050469">
    <property type="entry name" value="Diguanylate_Cyclase"/>
</dbReference>
<dbReference type="NCBIfam" id="TIGR00254">
    <property type="entry name" value="GGDEF"/>
    <property type="match status" value="1"/>
</dbReference>
<dbReference type="PROSITE" id="PS50887">
    <property type="entry name" value="GGDEF"/>
    <property type="match status" value="1"/>
</dbReference>
<dbReference type="InterPro" id="IPR043128">
    <property type="entry name" value="Rev_trsase/Diguanyl_cyclase"/>
</dbReference>
<reference evidence="5" key="1">
    <citation type="submission" date="2023-07" db="EMBL/GenBank/DDBJ databases">
        <title>Paracoccus sp. MBLB3053 whole genome sequence.</title>
        <authorList>
            <person name="Hwang C.Y."/>
            <person name="Cho E.-S."/>
            <person name="Seo M.-J."/>
        </authorList>
    </citation>
    <scope>NUCLEOTIDE SEQUENCE [LARGE SCALE GENOMIC DNA]</scope>
    <source>
        <strain evidence="5">MBLB3053</strain>
    </source>
</reference>
<keyword evidence="4" id="KW-0808">Transferase</keyword>
<dbReference type="SUPFAM" id="SSF55073">
    <property type="entry name" value="Nucleotide cyclase"/>
    <property type="match status" value="1"/>
</dbReference>
<dbReference type="EC" id="2.7.7.65" evidence="1"/>
<name>A0ABU2HT14_9RHOB</name>
<gene>
    <name evidence="4" type="ORF">RGQ15_11455</name>
</gene>